<dbReference type="GO" id="GO:0004590">
    <property type="term" value="F:orotidine-5'-phosphate decarboxylase activity"/>
    <property type="evidence" value="ECO:0007669"/>
    <property type="project" value="UniProtKB-UniRule"/>
</dbReference>
<feature type="compositionally biased region" description="Low complexity" evidence="11">
    <location>
        <begin position="80"/>
        <end position="103"/>
    </location>
</feature>
<dbReference type="CDD" id="cd04725">
    <property type="entry name" value="OMP_decarboxylase_like"/>
    <property type="match status" value="1"/>
</dbReference>
<dbReference type="EMBL" id="RPFW01000004">
    <property type="protein sequence ID" value="TVZ03662.1"/>
    <property type="molecule type" value="Genomic_DNA"/>
</dbReference>
<comment type="caution">
    <text evidence="13">The sequence shown here is derived from an EMBL/GenBank/DDBJ whole genome shotgun (WGS) entry which is preliminary data.</text>
</comment>
<evidence type="ECO:0000256" key="6">
    <source>
        <dbReference type="ARBA" id="ARBA00049157"/>
    </source>
</evidence>
<evidence type="ECO:0000256" key="8">
    <source>
        <dbReference type="PIRSR" id="PIRSR614732-1"/>
    </source>
</evidence>
<evidence type="ECO:0000256" key="2">
    <source>
        <dbReference type="ARBA" id="ARBA00004861"/>
    </source>
</evidence>
<sequence length="374" mass="37478">MRTGDQPARTFTLPPALAELAAAHSALKAEQEALTARLDNAATSVDRAALRASLAALTERASRAIGSAVAAVADRKQQLASAPPASARPASAGPASSARVAPAGEPPPDSREESVVQTSAGGTAPRASSGLDRWPEAGAADRRLAPVAVALDAPDIEVAAHWATLVTPYVSTVKIGLELYLRYGPAVVATVRGGSGVRVFLDLKLHDIPNTVAGAARAVAKLRPEILTVHAAGGSDMIKAAVEAAPGTMVAGVTLLTSIGDKALAELGVDGSVSDAVRRMASLAVGAGARGLVCSPQEVAAVRAEVGPDILLITPGIRLAGATSDDQARIATPEEALKAGADLLVIGRPITRAPDPGAAAAAIGASLRRAATAT</sequence>
<dbReference type="Gene3D" id="3.20.20.70">
    <property type="entry name" value="Aldolase class I"/>
    <property type="match status" value="1"/>
</dbReference>
<evidence type="ECO:0000256" key="5">
    <source>
        <dbReference type="ARBA" id="ARBA00023239"/>
    </source>
</evidence>
<evidence type="ECO:0000259" key="12">
    <source>
        <dbReference type="SMART" id="SM00934"/>
    </source>
</evidence>
<feature type="binding site" evidence="7">
    <location>
        <begin position="202"/>
        <end position="211"/>
    </location>
    <ligand>
        <name>substrate</name>
    </ligand>
</feature>
<gene>
    <name evidence="7" type="primary">pyrF</name>
    <name evidence="13" type="ORF">EAS64_22040</name>
</gene>
<dbReference type="EC" id="4.1.1.23" evidence="7"/>
<evidence type="ECO:0000256" key="7">
    <source>
        <dbReference type="HAMAP-Rule" id="MF_01200"/>
    </source>
</evidence>
<dbReference type="NCBIfam" id="TIGR01740">
    <property type="entry name" value="pyrF"/>
    <property type="match status" value="1"/>
</dbReference>
<feature type="binding site" evidence="7 9">
    <location>
        <position position="257"/>
    </location>
    <ligand>
        <name>substrate</name>
    </ligand>
</feature>
<dbReference type="SMART" id="SM00934">
    <property type="entry name" value="OMPdecase"/>
    <property type="match status" value="1"/>
</dbReference>
<comment type="catalytic activity">
    <reaction evidence="6 7 10">
        <text>orotidine 5'-phosphate + H(+) = UMP + CO2</text>
        <dbReference type="Rhea" id="RHEA:11596"/>
        <dbReference type="ChEBI" id="CHEBI:15378"/>
        <dbReference type="ChEBI" id="CHEBI:16526"/>
        <dbReference type="ChEBI" id="CHEBI:57538"/>
        <dbReference type="ChEBI" id="CHEBI:57865"/>
        <dbReference type="EC" id="4.1.1.23"/>
    </reaction>
</comment>
<evidence type="ECO:0000313" key="14">
    <source>
        <dbReference type="Proteomes" id="UP000460272"/>
    </source>
</evidence>
<dbReference type="InterPro" id="IPR011060">
    <property type="entry name" value="RibuloseP-bd_barrel"/>
</dbReference>
<feature type="active site" description="For OMPdecase activity" evidence="8">
    <location>
        <position position="204"/>
    </location>
</feature>
<dbReference type="InterPro" id="IPR047596">
    <property type="entry name" value="OMPdecase_bac"/>
</dbReference>
<feature type="domain" description="Orotidine 5'-phosphate decarboxylase" evidence="12">
    <location>
        <begin position="146"/>
        <end position="363"/>
    </location>
</feature>
<evidence type="ECO:0000313" key="13">
    <source>
        <dbReference type="EMBL" id="TVZ03662.1"/>
    </source>
</evidence>
<dbReference type="InterPro" id="IPR018089">
    <property type="entry name" value="OMPdecase_AS"/>
</dbReference>
<keyword evidence="3 7" id="KW-0210">Decarboxylase</keyword>
<feature type="binding site" evidence="7 9">
    <location>
        <position position="327"/>
    </location>
    <ligand>
        <name>substrate</name>
    </ligand>
</feature>
<evidence type="ECO:0000256" key="4">
    <source>
        <dbReference type="ARBA" id="ARBA00022975"/>
    </source>
</evidence>
<dbReference type="OrthoDB" id="9806203at2"/>
<organism evidence="13 14">
    <name type="scientific">Trebonia kvetii</name>
    <dbReference type="NCBI Taxonomy" id="2480626"/>
    <lineage>
        <taxon>Bacteria</taxon>
        <taxon>Bacillati</taxon>
        <taxon>Actinomycetota</taxon>
        <taxon>Actinomycetes</taxon>
        <taxon>Streptosporangiales</taxon>
        <taxon>Treboniaceae</taxon>
        <taxon>Trebonia</taxon>
    </lineage>
</organism>
<keyword evidence="4 7" id="KW-0665">Pyrimidine biosynthesis</keyword>
<feature type="binding site" evidence="7 9">
    <location>
        <position position="347"/>
    </location>
    <ligand>
        <name>substrate</name>
    </ligand>
</feature>
<evidence type="ECO:0000256" key="9">
    <source>
        <dbReference type="PIRSR" id="PIRSR614732-2"/>
    </source>
</evidence>
<feature type="binding site" evidence="7 9">
    <location>
        <position position="348"/>
    </location>
    <ligand>
        <name>substrate</name>
    </ligand>
</feature>
<reference evidence="13 14" key="1">
    <citation type="submission" date="2018-11" db="EMBL/GenBank/DDBJ databases">
        <title>Trebonia kvetii gen.nov., sp.nov., a novel acidophilic actinobacterium, and proposal of the new actinobacterial family Treboniaceae fam. nov.</title>
        <authorList>
            <person name="Rapoport D."/>
            <person name="Sagova-Mareckova M."/>
            <person name="Sedlacek I."/>
            <person name="Provaznik J."/>
            <person name="Kralova S."/>
            <person name="Pavlinic D."/>
            <person name="Benes V."/>
            <person name="Kopecky J."/>
        </authorList>
    </citation>
    <scope>NUCLEOTIDE SEQUENCE [LARGE SCALE GENOMIC DNA]</scope>
    <source>
        <strain evidence="13 14">15Tr583</strain>
    </source>
</reference>
<dbReference type="InterPro" id="IPR013785">
    <property type="entry name" value="Aldolase_TIM"/>
</dbReference>
<keyword evidence="14" id="KW-1185">Reference proteome</keyword>
<comment type="function">
    <text evidence="1 7">Catalyzes the decarboxylation of orotidine 5'-monophosphate (OMP) to uridine 5'-monophosphate (UMP).</text>
</comment>
<evidence type="ECO:0000256" key="3">
    <source>
        <dbReference type="ARBA" id="ARBA00022793"/>
    </source>
</evidence>
<accession>A0A6P2BX65</accession>
<comment type="similarity">
    <text evidence="7">Belongs to the OMP decarboxylase family. Type 1 subfamily.</text>
</comment>
<name>A0A6P2BX65_9ACTN</name>
<dbReference type="HAMAP" id="MF_01200_B">
    <property type="entry name" value="OMPdecase_type1_B"/>
    <property type="match status" value="1"/>
</dbReference>
<evidence type="ECO:0000256" key="11">
    <source>
        <dbReference type="SAM" id="MobiDB-lite"/>
    </source>
</evidence>
<dbReference type="GO" id="GO:0005829">
    <property type="term" value="C:cytosol"/>
    <property type="evidence" value="ECO:0007669"/>
    <property type="project" value="TreeGrafter"/>
</dbReference>
<dbReference type="SUPFAM" id="SSF51366">
    <property type="entry name" value="Ribulose-phoshate binding barrel"/>
    <property type="match status" value="1"/>
</dbReference>
<feature type="active site" description="For OMPdecase activity" evidence="8">
    <location>
        <position position="202"/>
    </location>
</feature>
<dbReference type="PANTHER" id="PTHR32119">
    <property type="entry name" value="OROTIDINE 5'-PHOSPHATE DECARBOXYLASE"/>
    <property type="match status" value="1"/>
</dbReference>
<feature type="active site" description="Proton donor" evidence="7">
    <location>
        <position position="204"/>
    </location>
</feature>
<evidence type="ECO:0000256" key="10">
    <source>
        <dbReference type="RuleBase" id="RU000512"/>
    </source>
</evidence>
<dbReference type="GO" id="GO:0006207">
    <property type="term" value="P:'de novo' pyrimidine nucleobase biosynthetic process"/>
    <property type="evidence" value="ECO:0007669"/>
    <property type="project" value="InterPro"/>
</dbReference>
<evidence type="ECO:0000256" key="1">
    <source>
        <dbReference type="ARBA" id="ARBA00002356"/>
    </source>
</evidence>
<comment type="subunit">
    <text evidence="7">Homodimer.</text>
</comment>
<feature type="binding site" evidence="7 9">
    <location>
        <position position="174"/>
    </location>
    <ligand>
        <name>substrate</name>
    </ligand>
</feature>
<dbReference type="AlphaFoldDB" id="A0A6P2BX65"/>
<dbReference type="Proteomes" id="UP000460272">
    <property type="component" value="Unassembled WGS sequence"/>
</dbReference>
<feature type="binding site" evidence="7 9">
    <location>
        <position position="318"/>
    </location>
    <ligand>
        <name>substrate</name>
    </ligand>
</feature>
<keyword evidence="5 7" id="KW-0456">Lyase</keyword>
<dbReference type="Pfam" id="PF00215">
    <property type="entry name" value="OMPdecase"/>
    <property type="match status" value="1"/>
</dbReference>
<dbReference type="UniPathway" id="UPA00070">
    <property type="reaction ID" value="UER00120"/>
</dbReference>
<feature type="active site" description="For OMPdecase activity" evidence="8">
    <location>
        <position position="207"/>
    </location>
</feature>
<dbReference type="NCBIfam" id="NF001273">
    <property type="entry name" value="PRK00230.1"/>
    <property type="match status" value="1"/>
</dbReference>
<feature type="region of interest" description="Disordered" evidence="11">
    <location>
        <begin position="80"/>
        <end position="133"/>
    </location>
</feature>
<comment type="pathway">
    <text evidence="2 7 10">Pyrimidine metabolism; UMP biosynthesis via de novo pathway; UMP from orotate: step 2/2.</text>
</comment>
<dbReference type="PROSITE" id="PS00156">
    <property type="entry name" value="OMPDECASE"/>
    <property type="match status" value="1"/>
</dbReference>
<protein>
    <recommendedName>
        <fullName evidence="7">Orotidine 5'-phosphate decarboxylase</fullName>
        <ecNumber evidence="7">4.1.1.23</ecNumber>
    </recommendedName>
    <alternativeName>
        <fullName evidence="7">OMP decarboxylase</fullName>
        <shortName evidence="7">OMPDCase</shortName>
        <shortName evidence="7">OMPdecase</shortName>
    </alternativeName>
</protein>
<proteinExistence type="inferred from homology"/>
<feature type="binding site" evidence="7 9">
    <location>
        <position position="152"/>
    </location>
    <ligand>
        <name>substrate</name>
    </ligand>
</feature>
<dbReference type="InterPro" id="IPR014732">
    <property type="entry name" value="OMPdecase"/>
</dbReference>
<dbReference type="InterPro" id="IPR001754">
    <property type="entry name" value="OMPdeCOase_dom"/>
</dbReference>
<dbReference type="GO" id="GO:0044205">
    <property type="term" value="P:'de novo' UMP biosynthetic process"/>
    <property type="evidence" value="ECO:0007669"/>
    <property type="project" value="UniProtKB-UniRule"/>
</dbReference>
<dbReference type="PANTHER" id="PTHR32119:SF2">
    <property type="entry name" value="OROTIDINE 5'-PHOSPHATE DECARBOXYLASE"/>
    <property type="match status" value="1"/>
</dbReference>